<evidence type="ECO:0000259" key="12">
    <source>
        <dbReference type="Pfam" id="PF07715"/>
    </source>
</evidence>
<dbReference type="GO" id="GO:0006826">
    <property type="term" value="P:iron ion transport"/>
    <property type="evidence" value="ECO:0007669"/>
    <property type="project" value="UniProtKB-KW"/>
</dbReference>
<dbReference type="PROSITE" id="PS52016">
    <property type="entry name" value="TONB_DEPENDENT_REC_3"/>
    <property type="match status" value="1"/>
</dbReference>
<evidence type="ECO:0000256" key="3">
    <source>
        <dbReference type="ARBA" id="ARBA00022452"/>
    </source>
</evidence>
<dbReference type="Gene3D" id="2.40.170.20">
    <property type="entry name" value="TonB-dependent receptor, beta-barrel domain"/>
    <property type="match status" value="1"/>
</dbReference>
<gene>
    <name evidence="13" type="ORF">G3T16_11205</name>
</gene>
<keyword evidence="9 11" id="KW-0472">Membrane</keyword>
<evidence type="ECO:0000256" key="5">
    <source>
        <dbReference type="ARBA" id="ARBA00022692"/>
    </source>
</evidence>
<dbReference type="AlphaFoldDB" id="A0A6C0U1A0"/>
<keyword evidence="6" id="KW-0408">Iron</keyword>
<evidence type="ECO:0000256" key="6">
    <source>
        <dbReference type="ARBA" id="ARBA00023004"/>
    </source>
</evidence>
<dbReference type="PANTHER" id="PTHR32552:SF81">
    <property type="entry name" value="TONB-DEPENDENT OUTER MEMBRANE RECEPTOR"/>
    <property type="match status" value="1"/>
</dbReference>
<evidence type="ECO:0000256" key="11">
    <source>
        <dbReference type="PROSITE-ProRule" id="PRU01360"/>
    </source>
</evidence>
<proteinExistence type="inferred from homology"/>
<dbReference type="KEGG" id="kim:G3T16_11205"/>
<dbReference type="InterPro" id="IPR036942">
    <property type="entry name" value="Beta-barrel_TonB_sf"/>
</dbReference>
<keyword evidence="5 11" id="KW-0812">Transmembrane</keyword>
<dbReference type="InterPro" id="IPR039426">
    <property type="entry name" value="TonB-dep_rcpt-like"/>
</dbReference>
<comment type="subcellular location">
    <subcellularLocation>
        <location evidence="1 11">Cell outer membrane</location>
        <topology evidence="1 11">Multi-pass membrane protein</topology>
    </subcellularLocation>
</comment>
<evidence type="ECO:0000256" key="9">
    <source>
        <dbReference type="ARBA" id="ARBA00023136"/>
    </source>
</evidence>
<organism evidence="13 14">
    <name type="scientific">Kineobactrum salinum</name>
    <dbReference type="NCBI Taxonomy" id="2708301"/>
    <lineage>
        <taxon>Bacteria</taxon>
        <taxon>Pseudomonadati</taxon>
        <taxon>Pseudomonadota</taxon>
        <taxon>Gammaproteobacteria</taxon>
        <taxon>Cellvibrionales</taxon>
        <taxon>Halieaceae</taxon>
        <taxon>Kineobactrum</taxon>
    </lineage>
</organism>
<dbReference type="SUPFAM" id="SSF56935">
    <property type="entry name" value="Porins"/>
    <property type="match status" value="1"/>
</dbReference>
<accession>A0A6C0U1A0</accession>
<dbReference type="GO" id="GO:0009279">
    <property type="term" value="C:cell outer membrane"/>
    <property type="evidence" value="ECO:0007669"/>
    <property type="project" value="UniProtKB-SubCell"/>
</dbReference>
<evidence type="ECO:0000256" key="1">
    <source>
        <dbReference type="ARBA" id="ARBA00004571"/>
    </source>
</evidence>
<keyword evidence="10 11" id="KW-0998">Cell outer membrane</keyword>
<evidence type="ECO:0000256" key="10">
    <source>
        <dbReference type="ARBA" id="ARBA00023237"/>
    </source>
</evidence>
<feature type="domain" description="TonB-dependent receptor plug" evidence="12">
    <location>
        <begin position="53"/>
        <end position="146"/>
    </location>
</feature>
<dbReference type="EMBL" id="CP048711">
    <property type="protein sequence ID" value="QIB65902.1"/>
    <property type="molecule type" value="Genomic_DNA"/>
</dbReference>
<dbReference type="InterPro" id="IPR012910">
    <property type="entry name" value="Plug_dom"/>
</dbReference>
<keyword evidence="4" id="KW-0410">Iron transport</keyword>
<name>A0A6C0U1A0_9GAMM</name>
<sequence length="158" mass="17362">MVAILVLLRGKITPYILSLFVLSISAMVSSQTIERAGAIEEIVVTAQKREQRLLDVPVSVTVLSGENLYDMRLQEPVDLARHTPGLTITGPQGTIFSIRGVGLNDFSPNNNPSTSVYIDQVVVPFHPMTDVQMFDLERVEVLRGLKALCMVETIPGEL</sequence>
<evidence type="ECO:0000313" key="14">
    <source>
        <dbReference type="Proteomes" id="UP000477680"/>
    </source>
</evidence>
<evidence type="ECO:0000256" key="2">
    <source>
        <dbReference type="ARBA" id="ARBA00022448"/>
    </source>
</evidence>
<evidence type="ECO:0000313" key="13">
    <source>
        <dbReference type="EMBL" id="QIB65902.1"/>
    </source>
</evidence>
<evidence type="ECO:0000256" key="7">
    <source>
        <dbReference type="ARBA" id="ARBA00023065"/>
    </source>
</evidence>
<dbReference type="RefSeq" id="WP_163495342.1">
    <property type="nucleotide sequence ID" value="NZ_CP048711.1"/>
</dbReference>
<protein>
    <submittedName>
        <fullName evidence="13">Plug domain-containing protein</fullName>
    </submittedName>
</protein>
<evidence type="ECO:0000256" key="4">
    <source>
        <dbReference type="ARBA" id="ARBA00022496"/>
    </source>
</evidence>
<dbReference type="Proteomes" id="UP000477680">
    <property type="component" value="Chromosome"/>
</dbReference>
<reference evidence="13 14" key="1">
    <citation type="submission" date="2020-02" db="EMBL/GenBank/DDBJ databases">
        <title>Genome sequencing for Kineobactrum sp. M2.</title>
        <authorList>
            <person name="Park S.-J."/>
        </authorList>
    </citation>
    <scope>NUCLEOTIDE SEQUENCE [LARGE SCALE GENOMIC DNA]</scope>
    <source>
        <strain evidence="13 14">M2</strain>
    </source>
</reference>
<keyword evidence="7" id="KW-0406">Ion transport</keyword>
<dbReference type="Pfam" id="PF07715">
    <property type="entry name" value="Plug"/>
    <property type="match status" value="1"/>
</dbReference>
<comment type="similarity">
    <text evidence="11">Belongs to the TonB-dependent receptor family.</text>
</comment>
<evidence type="ECO:0000256" key="8">
    <source>
        <dbReference type="ARBA" id="ARBA00023077"/>
    </source>
</evidence>
<keyword evidence="3 11" id="KW-1134">Transmembrane beta strand</keyword>
<keyword evidence="2 11" id="KW-0813">Transport</keyword>
<dbReference type="PANTHER" id="PTHR32552">
    <property type="entry name" value="FERRICHROME IRON RECEPTOR-RELATED"/>
    <property type="match status" value="1"/>
</dbReference>
<keyword evidence="14" id="KW-1185">Reference proteome</keyword>
<keyword evidence="8" id="KW-0798">TonB box</keyword>